<dbReference type="eggNOG" id="COG1670">
    <property type="taxonomic scope" value="Bacteria"/>
</dbReference>
<dbReference type="PANTHER" id="PTHR43792">
    <property type="entry name" value="GNAT FAMILY, PUTATIVE (AFU_ORTHOLOGUE AFUA_3G00765)-RELATED-RELATED"/>
    <property type="match status" value="1"/>
</dbReference>
<protein>
    <submittedName>
        <fullName evidence="2">GNAT family N-acetyltransferase</fullName>
    </submittedName>
</protein>
<evidence type="ECO:0000313" key="3">
    <source>
        <dbReference type="Proteomes" id="UP000094070"/>
    </source>
</evidence>
<dbReference type="PANTHER" id="PTHR43792:SF1">
    <property type="entry name" value="N-ACETYLTRANSFERASE DOMAIN-CONTAINING PROTEIN"/>
    <property type="match status" value="1"/>
</dbReference>
<dbReference type="GO" id="GO:0016747">
    <property type="term" value="F:acyltransferase activity, transferring groups other than amino-acyl groups"/>
    <property type="evidence" value="ECO:0007669"/>
    <property type="project" value="InterPro"/>
</dbReference>
<organism evidence="2 3">
    <name type="scientific">Vibrio rumoiensis 1S-45</name>
    <dbReference type="NCBI Taxonomy" id="1188252"/>
    <lineage>
        <taxon>Bacteria</taxon>
        <taxon>Pseudomonadati</taxon>
        <taxon>Pseudomonadota</taxon>
        <taxon>Gammaproteobacteria</taxon>
        <taxon>Vibrionales</taxon>
        <taxon>Vibrionaceae</taxon>
        <taxon>Vibrio</taxon>
    </lineage>
</organism>
<accession>A0A1E5DZ97</accession>
<evidence type="ECO:0000313" key="2">
    <source>
        <dbReference type="EMBL" id="OEF23172.1"/>
    </source>
</evidence>
<dbReference type="Gene3D" id="3.40.630.30">
    <property type="match status" value="1"/>
</dbReference>
<evidence type="ECO:0000259" key="1">
    <source>
        <dbReference type="PROSITE" id="PS51186"/>
    </source>
</evidence>
<reference evidence="2 3" key="1">
    <citation type="journal article" date="2012" name="Science">
        <title>Ecological populations of bacteria act as socially cohesive units of antibiotic production and resistance.</title>
        <authorList>
            <person name="Cordero O.X."/>
            <person name="Wildschutte H."/>
            <person name="Kirkup B."/>
            <person name="Proehl S."/>
            <person name="Ngo L."/>
            <person name="Hussain F."/>
            <person name="Le Roux F."/>
            <person name="Mincer T."/>
            <person name="Polz M.F."/>
        </authorList>
    </citation>
    <scope>NUCLEOTIDE SEQUENCE [LARGE SCALE GENOMIC DNA]</scope>
    <source>
        <strain evidence="2 3">1S-45</strain>
    </source>
</reference>
<keyword evidence="2" id="KW-0808">Transferase</keyword>
<dbReference type="InterPro" id="IPR051531">
    <property type="entry name" value="N-acetyltransferase"/>
</dbReference>
<sequence length="159" mass="17437">MKLQQVNKKQLNQLITGTIGFAIELCHGSIPPKHVLNRSLYQAQNVEAEMWALPYMMLSQGYVVGFCGFKYEPKCGDVEIGYNVSPKQRGRGLAKSAVSQLCSLAFGTGLVENVVALISPVNVASLNVVKANNFIFRGTVVDGDNEELERWVLNKAAYA</sequence>
<proteinExistence type="predicted"/>
<dbReference type="AlphaFoldDB" id="A0A1E5DZ97"/>
<dbReference type="InterPro" id="IPR016181">
    <property type="entry name" value="Acyl_CoA_acyltransferase"/>
</dbReference>
<dbReference type="OrthoDB" id="9798081at2"/>
<dbReference type="Pfam" id="PF13302">
    <property type="entry name" value="Acetyltransf_3"/>
    <property type="match status" value="1"/>
</dbReference>
<comment type="caution">
    <text evidence="2">The sequence shown here is derived from an EMBL/GenBank/DDBJ whole genome shotgun (WGS) entry which is preliminary data.</text>
</comment>
<dbReference type="Proteomes" id="UP000094070">
    <property type="component" value="Unassembled WGS sequence"/>
</dbReference>
<dbReference type="SUPFAM" id="SSF55729">
    <property type="entry name" value="Acyl-CoA N-acyltransferases (Nat)"/>
    <property type="match status" value="1"/>
</dbReference>
<name>A0A1E5DZ97_9VIBR</name>
<dbReference type="STRING" id="1188252.A1QC_12765"/>
<dbReference type="PROSITE" id="PS51186">
    <property type="entry name" value="GNAT"/>
    <property type="match status" value="1"/>
</dbReference>
<feature type="domain" description="N-acetyltransferase" evidence="1">
    <location>
        <begin position="1"/>
        <end position="159"/>
    </location>
</feature>
<gene>
    <name evidence="2" type="ORF">A1QC_12765</name>
</gene>
<dbReference type="EMBL" id="AJYK02000097">
    <property type="protein sequence ID" value="OEF23172.1"/>
    <property type="molecule type" value="Genomic_DNA"/>
</dbReference>
<dbReference type="InterPro" id="IPR000182">
    <property type="entry name" value="GNAT_dom"/>
</dbReference>
<keyword evidence="3" id="KW-1185">Reference proteome</keyword>